<dbReference type="OrthoDB" id="643670at2"/>
<accession>A0A1I2Z8T6</accession>
<evidence type="ECO:0000313" key="2">
    <source>
        <dbReference type="EMBL" id="SFH33926.1"/>
    </source>
</evidence>
<keyword evidence="3" id="KW-1185">Reference proteome</keyword>
<proteinExistence type="predicted"/>
<organism evidence="2 3">
    <name type="scientific">Pedobacter insulae</name>
    <dbReference type="NCBI Taxonomy" id="414048"/>
    <lineage>
        <taxon>Bacteria</taxon>
        <taxon>Pseudomonadati</taxon>
        <taxon>Bacteroidota</taxon>
        <taxon>Sphingobacteriia</taxon>
        <taxon>Sphingobacteriales</taxon>
        <taxon>Sphingobacteriaceae</taxon>
        <taxon>Pedobacter</taxon>
    </lineage>
</organism>
<dbReference type="Proteomes" id="UP000199666">
    <property type="component" value="Unassembled WGS sequence"/>
</dbReference>
<feature type="coiled-coil region" evidence="1">
    <location>
        <begin position="261"/>
        <end position="314"/>
    </location>
</feature>
<gene>
    <name evidence="2" type="ORF">SAMN04489864_10955</name>
</gene>
<evidence type="ECO:0000256" key="1">
    <source>
        <dbReference type="SAM" id="Coils"/>
    </source>
</evidence>
<sequence>MRIKNGIILFGLLISFMPLKAQVVIAPNPSYTNPAHRPFFDVLLDTNEFLDEPSPEPPSVNEICFDKRIKIKVTSNKGPVETCMFINTKIGLVGYSELKLNNAGICDILTGLPDFKFNILGLKGDLFNYSNRMQKGRLVHTKLRYKNARRVDEHSAAENGILYKKDDSREFLGGKIKAWLYQYENGQTQYYVFGKTLPNKLVMQPLKYLGLFGVGYQYAEEGLFIIMAIEKDGYESSIMEMENVPTCFNHTIFKFMEEQSYTIQNEKIERQQTALDELKTRSQSPCLGLKQQKIDFKKQALQKNKAKYDQVKQNPRATQYQRDQAEGNLQVNFEDAIDEEMLKTKIKICDLETRIANQNRAQGDGSLESLLQCQRDFLRKQQNLKERIKGIDNQYPNQYHKQRNEKMKLFIRESSIQRPCK</sequence>
<keyword evidence="1" id="KW-0175">Coiled coil</keyword>
<reference evidence="2 3" key="1">
    <citation type="submission" date="2016-10" db="EMBL/GenBank/DDBJ databases">
        <authorList>
            <person name="de Groot N.N."/>
        </authorList>
    </citation>
    <scope>NUCLEOTIDE SEQUENCE [LARGE SCALE GENOMIC DNA]</scope>
    <source>
        <strain evidence="2 3">DSM 18684</strain>
    </source>
</reference>
<dbReference type="AlphaFoldDB" id="A0A1I2Z8T6"/>
<name>A0A1I2Z8T6_9SPHI</name>
<dbReference type="STRING" id="414048.SAMN04489864_10955"/>
<dbReference type="RefSeq" id="WP_090995904.1">
    <property type="nucleotide sequence ID" value="NZ_FOPP01000009.1"/>
</dbReference>
<evidence type="ECO:0000313" key="3">
    <source>
        <dbReference type="Proteomes" id="UP000199666"/>
    </source>
</evidence>
<protein>
    <submittedName>
        <fullName evidence="2">Uncharacterized protein</fullName>
    </submittedName>
</protein>
<dbReference type="EMBL" id="FOPP01000009">
    <property type="protein sequence ID" value="SFH33926.1"/>
    <property type="molecule type" value="Genomic_DNA"/>
</dbReference>